<dbReference type="Gene3D" id="3.30.420.40">
    <property type="match status" value="2"/>
</dbReference>
<organism evidence="4 5">
    <name type="scientific">Nonomuraea antimicrobica</name>
    <dbReference type="NCBI Taxonomy" id="561173"/>
    <lineage>
        <taxon>Bacteria</taxon>
        <taxon>Bacillati</taxon>
        <taxon>Actinomycetota</taxon>
        <taxon>Actinomycetes</taxon>
        <taxon>Streptosporangiales</taxon>
        <taxon>Streptosporangiaceae</taxon>
        <taxon>Nonomuraea</taxon>
    </lineage>
</organism>
<evidence type="ECO:0000259" key="3">
    <source>
        <dbReference type="Pfam" id="PF16861"/>
    </source>
</evidence>
<dbReference type="CDD" id="cd24098">
    <property type="entry name" value="ASKHA_NBD_TobZ_N"/>
    <property type="match status" value="1"/>
</dbReference>
<reference evidence="5" key="1">
    <citation type="journal article" date="2019" name="Int. J. Syst. Evol. Microbiol.">
        <title>The Global Catalogue of Microorganisms (GCM) 10K type strain sequencing project: providing services to taxonomists for standard genome sequencing and annotation.</title>
        <authorList>
            <consortium name="The Broad Institute Genomics Platform"/>
            <consortium name="The Broad Institute Genome Sequencing Center for Infectious Disease"/>
            <person name="Wu L."/>
            <person name="Ma J."/>
        </authorList>
    </citation>
    <scope>NUCLEOTIDE SEQUENCE [LARGE SCALE GENOMIC DNA]</scope>
    <source>
        <strain evidence="5">JCM 16904</strain>
    </source>
</reference>
<dbReference type="Gene3D" id="3.90.870.20">
    <property type="entry name" value="Carbamoyltransferase, C-terminal domain"/>
    <property type="match status" value="1"/>
</dbReference>
<name>A0ABP7D9S6_9ACTN</name>
<dbReference type="InterPro" id="IPR038152">
    <property type="entry name" value="Carbam_trans_C_sf"/>
</dbReference>
<comment type="caution">
    <text evidence="4">The sequence shown here is derived from an EMBL/GenBank/DDBJ whole genome shotgun (WGS) entry which is preliminary data.</text>
</comment>
<dbReference type="Proteomes" id="UP001500902">
    <property type="component" value="Unassembled WGS sequence"/>
</dbReference>
<gene>
    <name evidence="4" type="ORF">GCM10022224_080760</name>
</gene>
<evidence type="ECO:0000313" key="5">
    <source>
        <dbReference type="Proteomes" id="UP001500902"/>
    </source>
</evidence>
<proteinExistence type="inferred from homology"/>
<dbReference type="InterPro" id="IPR043129">
    <property type="entry name" value="ATPase_NBD"/>
</dbReference>
<dbReference type="Pfam" id="PF02543">
    <property type="entry name" value="Carbam_trans_N"/>
    <property type="match status" value="1"/>
</dbReference>
<dbReference type="EMBL" id="BAAAZP010000170">
    <property type="protein sequence ID" value="GAA3702806.1"/>
    <property type="molecule type" value="Genomic_DNA"/>
</dbReference>
<protein>
    <submittedName>
        <fullName evidence="4">Carbamoyltransferase</fullName>
    </submittedName>
</protein>
<dbReference type="InterPro" id="IPR003696">
    <property type="entry name" value="Carbtransf_dom"/>
</dbReference>
<accession>A0ABP7D9S6</accession>
<dbReference type="SUPFAM" id="SSF53067">
    <property type="entry name" value="Actin-like ATPase domain"/>
    <property type="match status" value="1"/>
</dbReference>
<dbReference type="RefSeq" id="WP_344890853.1">
    <property type="nucleotide sequence ID" value="NZ_BAAAZP010000170.1"/>
</dbReference>
<evidence type="ECO:0000313" key="4">
    <source>
        <dbReference type="EMBL" id="GAA3702806.1"/>
    </source>
</evidence>
<evidence type="ECO:0000259" key="2">
    <source>
        <dbReference type="Pfam" id="PF02543"/>
    </source>
</evidence>
<dbReference type="Pfam" id="PF16861">
    <property type="entry name" value="Carbam_trans_C"/>
    <property type="match status" value="1"/>
</dbReference>
<dbReference type="PANTHER" id="PTHR34847">
    <property type="entry name" value="NODULATION PROTEIN U"/>
    <property type="match status" value="1"/>
</dbReference>
<comment type="similarity">
    <text evidence="1">Belongs to the NodU/CmcH family.</text>
</comment>
<dbReference type="PANTHER" id="PTHR34847:SF1">
    <property type="entry name" value="NODULATION PROTEIN U"/>
    <property type="match status" value="1"/>
</dbReference>
<feature type="domain" description="Carbamoyltransferase C-terminal" evidence="3">
    <location>
        <begin position="403"/>
        <end position="570"/>
    </location>
</feature>
<sequence>MIIVGISALFHDSACAVVIDGRPVAAAHEERFTRRRYDRSMPINAFRACLMDAGIGIDDVDAVAYYENPVAKLSRQLWAGIPGKDTDPMLEFDYTAAGMPRLHGESLARLDAARPEREIRELLGYEGPIHTFTHHESHAASAFYCSGFGEAALFTADAVGEWTTTSYGHASAEGLRLLEEVRFPHSLGLFYSAITSYLGFAVNSDEYKVMALASAGKPRYADRMRQMLRNGPGGGFELDLTYFSFGTSDHMYTPAVAELLGAPPRVPESAIDSLHEDIASSLQVVLEEVLLDKIRHLHDLTGADSLALAGGVALNCVANSRLRREGPFRNVFVQPASGDSGGALGAALLCHHRLTGAYEPEPLRDARLGPRYDVRHVHDALVRAGVPHRDFRGDEPGLLRLTAELIAEGAVVGWYQGPMEFGPRALGARSIIADPRDGRMRDHINALVKKREGFRPFAPAVPEERCAEFFDWDTPAPFMLETAQVRRAPELPAITHVDGSARLQTVSSETDARFHGLLTEFGRLTGFPILLNTSFNMRGEPIVCDPADALACFIRCGIDVLVLDELLIRREDVPASWAIAEAAIPRHPPVSRSDSYTFF</sequence>
<feature type="domain" description="Carbamoyltransferase" evidence="2">
    <location>
        <begin position="3"/>
        <end position="348"/>
    </location>
</feature>
<dbReference type="InterPro" id="IPR031730">
    <property type="entry name" value="Carbam_trans_C"/>
</dbReference>
<evidence type="ECO:0000256" key="1">
    <source>
        <dbReference type="ARBA" id="ARBA00006129"/>
    </source>
</evidence>
<dbReference type="InterPro" id="IPR051338">
    <property type="entry name" value="NodU/CmcH_Carbamoyltrnsfr"/>
</dbReference>
<keyword evidence="5" id="KW-1185">Reference proteome</keyword>